<organism evidence="2 3">
    <name type="scientific">Phialocephala subalpina</name>
    <dbReference type="NCBI Taxonomy" id="576137"/>
    <lineage>
        <taxon>Eukaryota</taxon>
        <taxon>Fungi</taxon>
        <taxon>Dikarya</taxon>
        <taxon>Ascomycota</taxon>
        <taxon>Pezizomycotina</taxon>
        <taxon>Leotiomycetes</taxon>
        <taxon>Helotiales</taxon>
        <taxon>Mollisiaceae</taxon>
        <taxon>Phialocephala</taxon>
        <taxon>Phialocephala fortinii species complex</taxon>
    </lineage>
</organism>
<dbReference type="AlphaFoldDB" id="A0A1L7XNF1"/>
<evidence type="ECO:0000313" key="2">
    <source>
        <dbReference type="EMBL" id="CZR66456.1"/>
    </source>
</evidence>
<proteinExistence type="predicted"/>
<protein>
    <submittedName>
        <fullName evidence="2">Uncharacterized protein</fullName>
    </submittedName>
</protein>
<reference evidence="2 3" key="1">
    <citation type="submission" date="2016-03" db="EMBL/GenBank/DDBJ databases">
        <authorList>
            <person name="Ploux O."/>
        </authorList>
    </citation>
    <scope>NUCLEOTIDE SEQUENCE [LARGE SCALE GENOMIC DNA]</scope>
    <source>
        <strain evidence="2 3">UAMH 11012</strain>
    </source>
</reference>
<dbReference type="EMBL" id="FJOG01000037">
    <property type="protein sequence ID" value="CZR66456.1"/>
    <property type="molecule type" value="Genomic_DNA"/>
</dbReference>
<keyword evidence="3" id="KW-1185">Reference proteome</keyword>
<feature type="transmembrane region" description="Helical" evidence="1">
    <location>
        <begin position="171"/>
        <end position="194"/>
    </location>
</feature>
<gene>
    <name evidence="2" type="ORF">PAC_16357</name>
</gene>
<keyword evidence="1" id="KW-0812">Transmembrane</keyword>
<evidence type="ECO:0000256" key="1">
    <source>
        <dbReference type="SAM" id="Phobius"/>
    </source>
</evidence>
<sequence length="324" mass="36191">MGFVSGWLMNDTNEKCKFEADPDVSGLGVRIGFAILPAITATVLPIMWLLAVPRVARTVRCRISLRWKYTITHVIAEANALQLSLANVYLFVTLTKANSADWFHMRFLLDAAMLCGFSTAAVSSMYPKRSPRIVHRIAVLAFGILFLIAAAKNIAKLKASRGANPGCYDEQFVSVCLPFSYCEVVVLSFVLLYSNFLHCLVSLKWAAAASKFSRVLSICACFAIILVSYFSFADYEDMKKLLKESEEEWNYGQVLTPFFAAVGIIVPLWAKIESELGETDGIEAWCIRRIFGQMNKSLTRSPALPPELPEPQMELQELQPIHAR</sequence>
<dbReference type="OrthoDB" id="3909783at2759"/>
<keyword evidence="1" id="KW-1133">Transmembrane helix</keyword>
<keyword evidence="1" id="KW-0472">Membrane</keyword>
<feature type="transmembrane region" description="Helical" evidence="1">
    <location>
        <begin position="133"/>
        <end position="151"/>
    </location>
</feature>
<name>A0A1L7XNF1_9HELO</name>
<accession>A0A1L7XNF1</accession>
<evidence type="ECO:0000313" key="3">
    <source>
        <dbReference type="Proteomes" id="UP000184330"/>
    </source>
</evidence>
<dbReference type="Proteomes" id="UP000184330">
    <property type="component" value="Unassembled WGS sequence"/>
</dbReference>
<feature type="transmembrane region" description="Helical" evidence="1">
    <location>
        <begin position="31"/>
        <end position="53"/>
    </location>
</feature>
<feature type="transmembrane region" description="Helical" evidence="1">
    <location>
        <begin position="215"/>
        <end position="232"/>
    </location>
</feature>
<feature type="transmembrane region" description="Helical" evidence="1">
    <location>
        <begin position="74"/>
        <end position="95"/>
    </location>
</feature>